<sequence length="255" mass="27770">MVRAILVQAQQHAAGEVEHILDQIEGDAEAGWAALKKLVDDRPDWSTLLLLILTKIRDLDKDRIAVGTMSHPTWKRLLTLTYHVDGDVDASVMLGLALTEPDAAHGILLKFNGRVDLDLVDDGGFHVKLSSDGDEASWEVPFGAAIAMPKQRAVVDLTASWAPDLHLGDIFSLGPLRLHAHVDTRTPGYRTTLSLGEKGREGVEAHLKTKDKLGFLGKIVDIAPMDAVYSPNVMLASGQSPSFSLTLRDDETKEV</sequence>
<evidence type="ECO:0000313" key="1">
    <source>
        <dbReference type="EMBL" id="KMO84103.1"/>
    </source>
</evidence>
<reference evidence="1 2" key="1">
    <citation type="journal article" date="2015" name="Genome Biol. Evol.">
        <title>Characterization of Three Mycobacterium spp. with Potential Use in Bioremediation by Genome Sequencing and Comparative Genomics.</title>
        <authorList>
            <person name="Das S."/>
            <person name="Pettersson B.M."/>
            <person name="Behra P.R."/>
            <person name="Ramesh M."/>
            <person name="Dasgupta S."/>
            <person name="Bhattacharya A."/>
            <person name="Kirsebom L.A."/>
        </authorList>
    </citation>
    <scope>NUCLEOTIDE SEQUENCE [LARGE SCALE GENOMIC DNA]</scope>
    <source>
        <strain evidence="1 2">DSM 44219</strain>
    </source>
</reference>
<evidence type="ECO:0000313" key="2">
    <source>
        <dbReference type="Proteomes" id="UP000036176"/>
    </source>
</evidence>
<dbReference type="AlphaFoldDB" id="A0A0J6WPS2"/>
<dbReference type="PATRIC" id="fig|1800.3.peg.909"/>
<comment type="caution">
    <text evidence="1">The sequence shown here is derived from an EMBL/GenBank/DDBJ whole genome shotgun (WGS) entry which is preliminary data.</text>
</comment>
<dbReference type="EMBL" id="JYNX01000019">
    <property type="protein sequence ID" value="KMO84103.1"/>
    <property type="molecule type" value="Genomic_DNA"/>
</dbReference>
<dbReference type="OrthoDB" id="9891949at2"/>
<keyword evidence="2" id="KW-1185">Reference proteome</keyword>
<gene>
    <name evidence="1" type="ORF">MCHUDSM44219_00908</name>
</gene>
<name>A0A0J6WPS2_MYCCU</name>
<dbReference type="RefSeq" id="WP_048417015.1">
    <property type="nucleotide sequence ID" value="NZ_JYNX01000019.1"/>
</dbReference>
<protein>
    <submittedName>
        <fullName evidence="1">Uncharacterized protein</fullName>
    </submittedName>
</protein>
<accession>A0A0J6WPS2</accession>
<organism evidence="1 2">
    <name type="scientific">Mycolicibacterium chubuense</name>
    <name type="common">Mycobacterium chubuense</name>
    <dbReference type="NCBI Taxonomy" id="1800"/>
    <lineage>
        <taxon>Bacteria</taxon>
        <taxon>Bacillati</taxon>
        <taxon>Actinomycetota</taxon>
        <taxon>Actinomycetes</taxon>
        <taxon>Mycobacteriales</taxon>
        <taxon>Mycobacteriaceae</taxon>
        <taxon>Mycolicibacterium</taxon>
    </lineage>
</organism>
<dbReference type="Proteomes" id="UP000036176">
    <property type="component" value="Unassembled WGS sequence"/>
</dbReference>
<proteinExistence type="predicted"/>